<dbReference type="Proteomes" id="UP000720189">
    <property type="component" value="Unassembled WGS sequence"/>
</dbReference>
<protein>
    <recommendedName>
        <fullName evidence="1">Bul1 C-terminal domain-containing protein</fullName>
    </recommendedName>
</protein>
<feature type="domain" description="Bul1 C-terminal" evidence="1">
    <location>
        <begin position="193"/>
        <end position="247"/>
    </location>
</feature>
<evidence type="ECO:0000313" key="2">
    <source>
        <dbReference type="EMBL" id="KAH7205463.1"/>
    </source>
</evidence>
<proteinExistence type="predicted"/>
<evidence type="ECO:0000259" key="1">
    <source>
        <dbReference type="Pfam" id="PF04426"/>
    </source>
</evidence>
<comment type="caution">
    <text evidence="2">The sequence shown here is derived from an EMBL/GenBank/DDBJ whole genome shotgun (WGS) entry which is preliminary data.</text>
</comment>
<accession>A0A9P9FX14</accession>
<evidence type="ECO:0000313" key="3">
    <source>
        <dbReference type="Proteomes" id="UP000720189"/>
    </source>
</evidence>
<dbReference type="InterPro" id="IPR039634">
    <property type="entry name" value="Bul1-like"/>
</dbReference>
<organism evidence="2 3">
    <name type="scientific">Fusarium redolens</name>
    <dbReference type="NCBI Taxonomy" id="48865"/>
    <lineage>
        <taxon>Eukaryota</taxon>
        <taxon>Fungi</taxon>
        <taxon>Dikarya</taxon>
        <taxon>Ascomycota</taxon>
        <taxon>Pezizomycotina</taxon>
        <taxon>Sordariomycetes</taxon>
        <taxon>Hypocreomycetidae</taxon>
        <taxon>Hypocreales</taxon>
        <taxon>Nectriaceae</taxon>
        <taxon>Fusarium</taxon>
        <taxon>Fusarium redolens species complex</taxon>
    </lineage>
</organism>
<sequence>MGGWDQEDMSPGAVGIEYAINACVKSSSPLDSRVSRDLTAKKAIRFVPKSVESPPLHVSLTSQRYKLQAAKCLRHNSFTQPFGTISAIATQPEAHRLHPYGAVIAPSFIDISLTFNPAKSGISPPQPNAVSLSARSYTWHQVYPYQIFPDLHERPSLKEPICATISVDVEYSKIAWLEHLSRSLEDENGENASPTFYSSTLRLPLSFSATTKTLLPTFYSCFVSRTYDVRLRLTFGKQHVTIVTPLQIIAEA</sequence>
<dbReference type="PANTHER" id="PTHR31904:SF1">
    <property type="entry name" value="BYPASS OF STOP CODON PROTEIN 5-RELATED"/>
    <property type="match status" value="1"/>
</dbReference>
<gene>
    <name evidence="2" type="ORF">BKA55DRAFT_547174</name>
</gene>
<dbReference type="InterPro" id="IPR022794">
    <property type="entry name" value="Bul1_C"/>
</dbReference>
<dbReference type="RefSeq" id="XP_046041056.1">
    <property type="nucleotide sequence ID" value="XM_046190997.1"/>
</dbReference>
<name>A0A9P9FX14_FUSRE</name>
<dbReference type="GeneID" id="70220951"/>
<dbReference type="PANTHER" id="PTHR31904">
    <property type="entry name" value="BYPASS OF STOP CODON PROTEIN 5-RELATED"/>
    <property type="match status" value="1"/>
</dbReference>
<keyword evidence="3" id="KW-1185">Reference proteome</keyword>
<dbReference type="EMBL" id="JAGMUX010000037">
    <property type="protein sequence ID" value="KAH7205463.1"/>
    <property type="molecule type" value="Genomic_DNA"/>
</dbReference>
<reference evidence="2" key="1">
    <citation type="journal article" date="2021" name="Nat. Commun.">
        <title>Genetic determinants of endophytism in the Arabidopsis root mycobiome.</title>
        <authorList>
            <person name="Mesny F."/>
            <person name="Miyauchi S."/>
            <person name="Thiergart T."/>
            <person name="Pickel B."/>
            <person name="Atanasova L."/>
            <person name="Karlsson M."/>
            <person name="Huettel B."/>
            <person name="Barry K.W."/>
            <person name="Haridas S."/>
            <person name="Chen C."/>
            <person name="Bauer D."/>
            <person name="Andreopoulos W."/>
            <person name="Pangilinan J."/>
            <person name="LaButti K."/>
            <person name="Riley R."/>
            <person name="Lipzen A."/>
            <person name="Clum A."/>
            <person name="Drula E."/>
            <person name="Henrissat B."/>
            <person name="Kohler A."/>
            <person name="Grigoriev I.V."/>
            <person name="Martin F.M."/>
            <person name="Hacquard S."/>
        </authorList>
    </citation>
    <scope>NUCLEOTIDE SEQUENCE</scope>
    <source>
        <strain evidence="2">MPI-CAGE-AT-0023</strain>
    </source>
</reference>
<dbReference type="OrthoDB" id="2283785at2759"/>
<dbReference type="AlphaFoldDB" id="A0A9P9FX14"/>
<dbReference type="Pfam" id="PF04426">
    <property type="entry name" value="Bul1_C"/>
    <property type="match status" value="1"/>
</dbReference>